<accession>A0ABQ6HNE0</accession>
<reference evidence="3" key="1">
    <citation type="journal article" date="2019" name="Int. J. Syst. Evol. Microbiol.">
        <title>The Global Catalogue of Microorganisms (GCM) 10K type strain sequencing project: providing services to taxonomists for standard genome sequencing and annotation.</title>
        <authorList>
            <consortium name="The Broad Institute Genomics Platform"/>
            <consortium name="The Broad Institute Genome Sequencing Center for Infectious Disease"/>
            <person name="Wu L."/>
            <person name="Ma J."/>
        </authorList>
    </citation>
    <scope>NUCLEOTIDE SEQUENCE [LARGE SCALE GENOMIC DNA]</scope>
    <source>
        <strain evidence="3">NBRC 105830</strain>
    </source>
</reference>
<dbReference type="Proteomes" id="UP001157109">
    <property type="component" value="Unassembled WGS sequence"/>
</dbReference>
<evidence type="ECO:0000313" key="3">
    <source>
        <dbReference type="Proteomes" id="UP001157109"/>
    </source>
</evidence>
<dbReference type="EMBL" id="BSUJ01000001">
    <property type="protein sequence ID" value="GMA19976.1"/>
    <property type="molecule type" value="Genomic_DNA"/>
</dbReference>
<evidence type="ECO:0000313" key="2">
    <source>
        <dbReference type="EMBL" id="GMA19976.1"/>
    </source>
</evidence>
<comment type="caution">
    <text evidence="2">The sequence shown here is derived from an EMBL/GenBank/DDBJ whole genome shotgun (WGS) entry which is preliminary data.</text>
</comment>
<keyword evidence="3" id="KW-1185">Reference proteome</keyword>
<gene>
    <name evidence="2" type="ORF">GCM10025862_19970</name>
</gene>
<proteinExistence type="predicted"/>
<protein>
    <submittedName>
        <fullName evidence="2">Uncharacterized protein</fullName>
    </submittedName>
</protein>
<evidence type="ECO:0000256" key="1">
    <source>
        <dbReference type="SAM" id="MobiDB-lite"/>
    </source>
</evidence>
<name>A0ABQ6HNE0_9MICO</name>
<sequence length="120" mass="12024">MLAQGVPVGVGGQVVVDQRHEGAAVVGLGEVQIDQGRGSVLVGVPGEPDLFERVEAAGDAVRAVGRSPVLALAAERPALAEESLRATGAISAAQTSSRGWDTTRLTSTGVPTASPTASLL</sequence>
<feature type="compositionally biased region" description="Polar residues" evidence="1">
    <location>
        <begin position="92"/>
        <end position="120"/>
    </location>
</feature>
<organism evidence="2 3">
    <name type="scientific">Arsenicicoccus piscis</name>
    <dbReference type="NCBI Taxonomy" id="673954"/>
    <lineage>
        <taxon>Bacteria</taxon>
        <taxon>Bacillati</taxon>
        <taxon>Actinomycetota</taxon>
        <taxon>Actinomycetes</taxon>
        <taxon>Micrococcales</taxon>
        <taxon>Intrasporangiaceae</taxon>
        <taxon>Arsenicicoccus</taxon>
    </lineage>
</organism>
<feature type="region of interest" description="Disordered" evidence="1">
    <location>
        <begin position="90"/>
        <end position="120"/>
    </location>
</feature>